<accession>A0A1Q9AHD0</accession>
<gene>
    <name evidence="1" type="ORF">BJF92_08760</name>
</gene>
<evidence type="ECO:0000313" key="2">
    <source>
        <dbReference type="Proteomes" id="UP000186143"/>
    </source>
</evidence>
<reference evidence="1 2" key="1">
    <citation type="submission" date="2016-09" db="EMBL/GenBank/DDBJ databases">
        <title>Rhizobium sp. nov., a novel species isolated from the rice rhizosphere.</title>
        <authorList>
            <person name="Zhao J."/>
            <person name="Zhang X."/>
        </authorList>
    </citation>
    <scope>NUCLEOTIDE SEQUENCE [LARGE SCALE GENOMIC DNA]</scope>
    <source>
        <strain evidence="1 2">MH17</strain>
    </source>
</reference>
<sequence>MSREEWRRSRQGKKATDSRCGRTIEATPVCGQTCQIEAAVAAPDEDRIEKDVENGGHRLISPSA</sequence>
<dbReference type="EMBL" id="MKIO01000032">
    <property type="protein sequence ID" value="OLP54635.1"/>
    <property type="molecule type" value="Genomic_DNA"/>
</dbReference>
<dbReference type="Proteomes" id="UP000186143">
    <property type="component" value="Unassembled WGS sequence"/>
</dbReference>
<protein>
    <submittedName>
        <fullName evidence="1">Uncharacterized protein</fullName>
    </submittedName>
</protein>
<comment type="caution">
    <text evidence="1">The sequence shown here is derived from an EMBL/GenBank/DDBJ whole genome shotgun (WGS) entry which is preliminary data.</text>
</comment>
<dbReference type="RefSeq" id="WP_198931559.1">
    <property type="nucleotide sequence ID" value="NZ_MKIO01000032.1"/>
</dbReference>
<organism evidence="1 2">
    <name type="scientific">Xaviernesmea rhizosphaerae</name>
    <dbReference type="NCBI Taxonomy" id="1672749"/>
    <lineage>
        <taxon>Bacteria</taxon>
        <taxon>Pseudomonadati</taxon>
        <taxon>Pseudomonadota</taxon>
        <taxon>Alphaproteobacteria</taxon>
        <taxon>Hyphomicrobiales</taxon>
        <taxon>Rhizobiaceae</taxon>
        <taxon>Rhizobium/Agrobacterium group</taxon>
        <taxon>Xaviernesmea</taxon>
    </lineage>
</organism>
<evidence type="ECO:0000313" key="1">
    <source>
        <dbReference type="EMBL" id="OLP54635.1"/>
    </source>
</evidence>
<name>A0A1Q9AHD0_9HYPH</name>
<dbReference type="AlphaFoldDB" id="A0A1Q9AHD0"/>
<proteinExistence type="predicted"/>